<dbReference type="RefSeq" id="WP_144873174.1">
    <property type="nucleotide sequence ID" value="NZ_LR214013.1"/>
</dbReference>
<evidence type="ECO:0000313" key="3">
    <source>
        <dbReference type="Proteomes" id="UP000320055"/>
    </source>
</evidence>
<reference evidence="2 3" key="1">
    <citation type="submission" date="2019-01" db="EMBL/GenBank/DDBJ databases">
        <authorList>
            <person name="Brito A."/>
        </authorList>
    </citation>
    <scope>NUCLEOTIDE SEQUENCE [LARGE SCALE GENOMIC DNA]</scope>
    <source>
        <strain evidence="2">1</strain>
    </source>
</reference>
<dbReference type="Proteomes" id="UP000320055">
    <property type="component" value="Unassembled WGS sequence"/>
</dbReference>
<sequence length="63" mass="7100">MNHPKTSANLTIGTKKNVAPDSRGQNPDRMDEHRKLWLRVGQTVIGLRISEECSNMEDSSYDA</sequence>
<evidence type="ECO:0000313" key="2">
    <source>
        <dbReference type="EMBL" id="VEP14563.1"/>
    </source>
</evidence>
<name>A0A563VT20_9CYAN</name>
<protein>
    <submittedName>
        <fullName evidence="2">Uncharacterized protein</fullName>
    </submittedName>
</protein>
<proteinExistence type="predicted"/>
<feature type="region of interest" description="Disordered" evidence="1">
    <location>
        <begin position="1"/>
        <end position="29"/>
    </location>
</feature>
<feature type="compositionally biased region" description="Polar residues" evidence="1">
    <location>
        <begin position="1"/>
        <end position="14"/>
    </location>
</feature>
<gene>
    <name evidence="2" type="ORF">H1P_2700006</name>
</gene>
<evidence type="ECO:0000256" key="1">
    <source>
        <dbReference type="SAM" id="MobiDB-lite"/>
    </source>
</evidence>
<organism evidence="2 3">
    <name type="scientific">Hyella patelloides LEGE 07179</name>
    <dbReference type="NCBI Taxonomy" id="945734"/>
    <lineage>
        <taxon>Bacteria</taxon>
        <taxon>Bacillati</taxon>
        <taxon>Cyanobacteriota</taxon>
        <taxon>Cyanophyceae</taxon>
        <taxon>Pleurocapsales</taxon>
        <taxon>Hyellaceae</taxon>
        <taxon>Hyella</taxon>
    </lineage>
</organism>
<dbReference type="EMBL" id="CAACVJ010000191">
    <property type="protein sequence ID" value="VEP14563.1"/>
    <property type="molecule type" value="Genomic_DNA"/>
</dbReference>
<keyword evidence="3" id="KW-1185">Reference proteome</keyword>
<dbReference type="AlphaFoldDB" id="A0A563VT20"/>
<accession>A0A563VT20</accession>